<evidence type="ECO:0000256" key="1">
    <source>
        <dbReference type="SAM" id="MobiDB-lite"/>
    </source>
</evidence>
<evidence type="ECO:0000313" key="3">
    <source>
        <dbReference type="EnsemblPlants" id="ONIVA04G05300.1"/>
    </source>
</evidence>
<accession>A0A0E0GYU6</accession>
<name>A0A0E0GYU6_ORYNI</name>
<feature type="compositionally biased region" description="Gly residues" evidence="1">
    <location>
        <begin position="1"/>
        <end position="10"/>
    </location>
</feature>
<keyword evidence="2" id="KW-0812">Transmembrane</keyword>
<dbReference type="Proteomes" id="UP000006591">
    <property type="component" value="Chromosome 4"/>
</dbReference>
<dbReference type="OMA" id="RGLHYPH"/>
<organism evidence="3">
    <name type="scientific">Oryza nivara</name>
    <name type="common">Indian wild rice</name>
    <name type="synonym">Oryza sativa f. spontanea</name>
    <dbReference type="NCBI Taxonomy" id="4536"/>
    <lineage>
        <taxon>Eukaryota</taxon>
        <taxon>Viridiplantae</taxon>
        <taxon>Streptophyta</taxon>
        <taxon>Embryophyta</taxon>
        <taxon>Tracheophyta</taxon>
        <taxon>Spermatophyta</taxon>
        <taxon>Magnoliopsida</taxon>
        <taxon>Liliopsida</taxon>
        <taxon>Poales</taxon>
        <taxon>Poaceae</taxon>
        <taxon>BOP clade</taxon>
        <taxon>Oryzoideae</taxon>
        <taxon>Oryzeae</taxon>
        <taxon>Oryzinae</taxon>
        <taxon>Oryza</taxon>
    </lineage>
</organism>
<feature type="compositionally biased region" description="Basic and acidic residues" evidence="1">
    <location>
        <begin position="16"/>
        <end position="29"/>
    </location>
</feature>
<feature type="transmembrane region" description="Helical" evidence="2">
    <location>
        <begin position="47"/>
        <end position="65"/>
    </location>
</feature>
<sequence length="84" mass="9621">MPSPAGGRGGRAAATESRRDDRESLDRSRARGLHYPHLPPLLLRPPFFLSPTCFLLFLFLFPHLLEQGKNRWLHGQDCYTFADK</sequence>
<dbReference type="Gramene" id="ONIVA04G05300.1">
    <property type="protein sequence ID" value="ONIVA04G05300.1"/>
    <property type="gene ID" value="ONIVA04G05300"/>
</dbReference>
<keyword evidence="2" id="KW-1133">Transmembrane helix</keyword>
<dbReference type="EnsemblPlants" id="ONIVA04G05300.1">
    <property type="protein sequence ID" value="ONIVA04G05300.1"/>
    <property type="gene ID" value="ONIVA04G05300"/>
</dbReference>
<keyword evidence="2" id="KW-0472">Membrane</keyword>
<keyword evidence="4" id="KW-1185">Reference proteome</keyword>
<reference evidence="3" key="2">
    <citation type="submission" date="2018-04" db="EMBL/GenBank/DDBJ databases">
        <title>OnivRS2 (Oryza nivara Reference Sequence Version 2).</title>
        <authorList>
            <person name="Zhang J."/>
            <person name="Kudrna D."/>
            <person name="Lee S."/>
            <person name="Talag J."/>
            <person name="Rajasekar S."/>
            <person name="Welchert J."/>
            <person name="Hsing Y.-I."/>
            <person name="Wing R.A."/>
        </authorList>
    </citation>
    <scope>NUCLEOTIDE SEQUENCE [LARGE SCALE GENOMIC DNA]</scope>
    <source>
        <strain evidence="3">SL10</strain>
    </source>
</reference>
<proteinExistence type="predicted"/>
<reference evidence="3" key="1">
    <citation type="submission" date="2015-04" db="UniProtKB">
        <authorList>
            <consortium name="EnsemblPlants"/>
        </authorList>
    </citation>
    <scope>IDENTIFICATION</scope>
    <source>
        <strain evidence="3">SL10</strain>
    </source>
</reference>
<evidence type="ECO:0000256" key="2">
    <source>
        <dbReference type="SAM" id="Phobius"/>
    </source>
</evidence>
<protein>
    <submittedName>
        <fullName evidence="3">Uncharacterized protein</fullName>
    </submittedName>
</protein>
<feature type="region of interest" description="Disordered" evidence="1">
    <location>
        <begin position="1"/>
        <end position="29"/>
    </location>
</feature>
<evidence type="ECO:0000313" key="4">
    <source>
        <dbReference type="Proteomes" id="UP000006591"/>
    </source>
</evidence>
<dbReference type="AlphaFoldDB" id="A0A0E0GYU6"/>